<sequence>MDRIIFGDNQFFGINHMSEEKALAQAERFKDLDAVIKVIDIAYECGIHAFMFNTHDRVAGLCDH</sequence>
<protein>
    <submittedName>
        <fullName evidence="1">Uncharacterized protein</fullName>
    </submittedName>
</protein>
<evidence type="ECO:0000313" key="1">
    <source>
        <dbReference type="EMBL" id="GAI35859.1"/>
    </source>
</evidence>
<proteinExistence type="predicted"/>
<gene>
    <name evidence="1" type="ORF">S06H3_40234</name>
</gene>
<comment type="caution">
    <text evidence="1">The sequence shown here is derived from an EMBL/GenBank/DDBJ whole genome shotgun (WGS) entry which is preliminary data.</text>
</comment>
<name>X1PY32_9ZZZZ</name>
<dbReference type="EMBL" id="BARV01024677">
    <property type="protein sequence ID" value="GAI35859.1"/>
    <property type="molecule type" value="Genomic_DNA"/>
</dbReference>
<reference evidence="1" key="1">
    <citation type="journal article" date="2014" name="Front. Microbiol.">
        <title>High frequency of phylogenetically diverse reductive dehalogenase-homologous genes in deep subseafloor sedimentary metagenomes.</title>
        <authorList>
            <person name="Kawai M."/>
            <person name="Futagami T."/>
            <person name="Toyoda A."/>
            <person name="Takaki Y."/>
            <person name="Nishi S."/>
            <person name="Hori S."/>
            <person name="Arai W."/>
            <person name="Tsubouchi T."/>
            <person name="Morono Y."/>
            <person name="Uchiyama I."/>
            <person name="Ito T."/>
            <person name="Fujiyama A."/>
            <person name="Inagaki F."/>
            <person name="Takami H."/>
        </authorList>
    </citation>
    <scope>NUCLEOTIDE SEQUENCE</scope>
    <source>
        <strain evidence="1">Expedition CK06-06</strain>
    </source>
</reference>
<dbReference type="AlphaFoldDB" id="X1PY32"/>
<organism evidence="1">
    <name type="scientific">marine sediment metagenome</name>
    <dbReference type="NCBI Taxonomy" id="412755"/>
    <lineage>
        <taxon>unclassified sequences</taxon>
        <taxon>metagenomes</taxon>
        <taxon>ecological metagenomes</taxon>
    </lineage>
</organism>
<accession>X1PY32</accession>
<feature type="non-terminal residue" evidence="1">
    <location>
        <position position="64"/>
    </location>
</feature>